<comment type="caution">
    <text evidence="2">The sequence shown here is derived from an EMBL/GenBank/DDBJ whole genome shotgun (WGS) entry which is preliminary data.</text>
</comment>
<dbReference type="PANTHER" id="PTHR45138:SF9">
    <property type="entry name" value="DIGUANYLATE CYCLASE DGCM-RELATED"/>
    <property type="match status" value="1"/>
</dbReference>
<reference evidence="2 3" key="1">
    <citation type="submission" date="2021-01" db="EMBL/GenBank/DDBJ databases">
        <title>Whole genome shotgun sequence of Actinoplanes humidus NBRC 14915.</title>
        <authorList>
            <person name="Komaki H."/>
            <person name="Tamura T."/>
        </authorList>
    </citation>
    <scope>NUCLEOTIDE SEQUENCE [LARGE SCALE GENOMIC DNA]</scope>
    <source>
        <strain evidence="2 3">NBRC 14915</strain>
    </source>
</reference>
<evidence type="ECO:0000313" key="2">
    <source>
        <dbReference type="EMBL" id="GIE25994.1"/>
    </source>
</evidence>
<dbReference type="Proteomes" id="UP000603200">
    <property type="component" value="Unassembled WGS sequence"/>
</dbReference>
<dbReference type="Pfam" id="PF00990">
    <property type="entry name" value="GGDEF"/>
    <property type="match status" value="1"/>
</dbReference>
<proteinExistence type="predicted"/>
<dbReference type="Gene3D" id="3.30.70.270">
    <property type="match status" value="1"/>
</dbReference>
<evidence type="ECO:0000259" key="1">
    <source>
        <dbReference type="Pfam" id="PF00990"/>
    </source>
</evidence>
<organism evidence="2 3">
    <name type="scientific">Winogradskya humida</name>
    <dbReference type="NCBI Taxonomy" id="113566"/>
    <lineage>
        <taxon>Bacteria</taxon>
        <taxon>Bacillati</taxon>
        <taxon>Actinomycetota</taxon>
        <taxon>Actinomycetes</taxon>
        <taxon>Micromonosporales</taxon>
        <taxon>Micromonosporaceae</taxon>
        <taxon>Winogradskya</taxon>
    </lineage>
</organism>
<dbReference type="EMBL" id="BOMN01000131">
    <property type="protein sequence ID" value="GIE25994.1"/>
    <property type="molecule type" value="Genomic_DNA"/>
</dbReference>
<gene>
    <name evidence="2" type="ORF">Ahu01nite_090960</name>
</gene>
<dbReference type="InterPro" id="IPR050469">
    <property type="entry name" value="Diguanylate_Cyclase"/>
</dbReference>
<keyword evidence="3" id="KW-1185">Reference proteome</keyword>
<protein>
    <recommendedName>
        <fullName evidence="1">GGDEF domain-containing protein</fullName>
    </recommendedName>
</protein>
<accession>A0ABQ4A585</accession>
<dbReference type="PANTHER" id="PTHR45138">
    <property type="entry name" value="REGULATORY COMPONENTS OF SENSORY TRANSDUCTION SYSTEM"/>
    <property type="match status" value="1"/>
</dbReference>
<dbReference type="InterPro" id="IPR000160">
    <property type="entry name" value="GGDEF_dom"/>
</dbReference>
<dbReference type="InterPro" id="IPR029787">
    <property type="entry name" value="Nucleotide_cyclase"/>
</dbReference>
<evidence type="ECO:0000313" key="3">
    <source>
        <dbReference type="Proteomes" id="UP000603200"/>
    </source>
</evidence>
<feature type="domain" description="GGDEF" evidence="1">
    <location>
        <begin position="8"/>
        <end position="77"/>
    </location>
</feature>
<dbReference type="SUPFAM" id="SSF55073">
    <property type="entry name" value="Nucleotide cyclase"/>
    <property type="match status" value="1"/>
</dbReference>
<dbReference type="InterPro" id="IPR043128">
    <property type="entry name" value="Rev_trsase/Diguanyl_cyclase"/>
</dbReference>
<name>A0ABQ4A585_9ACTN</name>
<sequence>MTSPLISTPQRAADSPTRRIAHALLVAAEPHEAAPRGRVTVSIGVASGDPAAGHAPDDLLGAADACLYAAKTAGRNQVSTRG</sequence>
<dbReference type="RefSeq" id="WP_203842913.1">
    <property type="nucleotide sequence ID" value="NZ_BAAATV010000029.1"/>
</dbReference>